<protein>
    <submittedName>
        <fullName evidence="4">Coiled-coil domain-containing protein 158</fullName>
    </submittedName>
</protein>
<evidence type="ECO:0000313" key="3">
    <source>
        <dbReference type="Proteomes" id="UP001652642"/>
    </source>
</evidence>
<feature type="coiled-coil region" evidence="1">
    <location>
        <begin position="354"/>
        <end position="406"/>
    </location>
</feature>
<feature type="coiled-coil region" evidence="1">
    <location>
        <begin position="1127"/>
        <end position="1168"/>
    </location>
</feature>
<feature type="region of interest" description="Disordered" evidence="2">
    <location>
        <begin position="1"/>
        <end position="110"/>
    </location>
</feature>
<dbReference type="Proteomes" id="UP001652642">
    <property type="component" value="Chromosome 5"/>
</dbReference>
<dbReference type="PANTHER" id="PTHR47615">
    <property type="entry name" value="COILED-COIL DOMAIN-CONTAINING PROTEIN 158"/>
    <property type="match status" value="1"/>
</dbReference>
<dbReference type="Gene3D" id="1.10.287.1490">
    <property type="match status" value="1"/>
</dbReference>
<feature type="coiled-coil region" evidence="1">
    <location>
        <begin position="186"/>
        <end position="234"/>
    </location>
</feature>
<name>A0ABM5GKM3_9SAUR</name>
<organism evidence="3 4">
    <name type="scientific">Pogona vitticeps</name>
    <name type="common">central bearded dragon</name>
    <dbReference type="NCBI Taxonomy" id="103695"/>
    <lineage>
        <taxon>Eukaryota</taxon>
        <taxon>Metazoa</taxon>
        <taxon>Chordata</taxon>
        <taxon>Craniata</taxon>
        <taxon>Vertebrata</taxon>
        <taxon>Euteleostomi</taxon>
        <taxon>Lepidosauria</taxon>
        <taxon>Squamata</taxon>
        <taxon>Bifurcata</taxon>
        <taxon>Unidentata</taxon>
        <taxon>Episquamata</taxon>
        <taxon>Toxicofera</taxon>
        <taxon>Iguania</taxon>
        <taxon>Acrodonta</taxon>
        <taxon>Agamidae</taxon>
        <taxon>Amphibolurinae</taxon>
        <taxon>Pogona</taxon>
    </lineage>
</organism>
<feature type="region of interest" description="Disordered" evidence="2">
    <location>
        <begin position="1048"/>
        <end position="1108"/>
    </location>
</feature>
<reference evidence="4" key="1">
    <citation type="submission" date="2025-08" db="UniProtKB">
        <authorList>
            <consortium name="RefSeq"/>
        </authorList>
    </citation>
    <scope>IDENTIFICATION</scope>
</reference>
<evidence type="ECO:0000256" key="2">
    <source>
        <dbReference type="SAM" id="MobiDB-lite"/>
    </source>
</evidence>
<dbReference type="InterPro" id="IPR031809">
    <property type="entry name" value="CCDC158"/>
</dbReference>
<feature type="coiled-coil region" evidence="1">
    <location>
        <begin position="704"/>
        <end position="854"/>
    </location>
</feature>
<feature type="compositionally biased region" description="Low complexity" evidence="2">
    <location>
        <begin position="54"/>
        <end position="68"/>
    </location>
</feature>
<dbReference type="RefSeq" id="XP_072858165.1">
    <property type="nucleotide sequence ID" value="XM_073002064.1"/>
</dbReference>
<feature type="coiled-coil region" evidence="1">
    <location>
        <begin position="644"/>
        <end position="675"/>
    </location>
</feature>
<accession>A0ABM5GKM3</accession>
<keyword evidence="1" id="KW-0175">Coiled coil</keyword>
<keyword evidence="3" id="KW-1185">Reference proteome</keyword>
<dbReference type="Pfam" id="PF15921">
    <property type="entry name" value="CCDC158"/>
    <property type="match status" value="1"/>
</dbReference>
<gene>
    <name evidence="4" type="primary">CCDC158</name>
</gene>
<feature type="compositionally biased region" description="Basic and acidic residues" evidence="2">
    <location>
        <begin position="1"/>
        <end position="12"/>
    </location>
</feature>
<feature type="coiled-coil region" evidence="1">
    <location>
        <begin position="261"/>
        <end position="321"/>
    </location>
</feature>
<feature type="compositionally biased region" description="Basic and acidic residues" evidence="2">
    <location>
        <begin position="90"/>
        <end position="100"/>
    </location>
</feature>
<dbReference type="PANTHER" id="PTHR47615:SF1">
    <property type="entry name" value="COILED-COIL DOMAIN-CONTAINING PROTEIN 158"/>
    <property type="match status" value="1"/>
</dbReference>
<sequence>MSKSIQELREALQRQAQETMKLQEEATKFSADSMSRREGASSPSTMANPSLSASFTSSRNPPSPSTRSAAMESSVCSADAVAGSPPKMYSNHELDVESQKKPPKYSGNEPTETILKEYSQQVRNLQKRLSESTEQHEQQTFTLRQTIIELQTSLRDAIKEKDSIMDLRRRESQTQEDFNCKMKTSLSDLQTANQIQEEMLKEANNQIEHLKMMLQGHDNVLQELQNVLMIYEKNSGKKIYEPESVSSLHVYSLPTALSKLLQELEAVVSHLRGRVALLEEQLEIVEKESQSKTETLLQQHQESLERLIGEHERELEALSENISASHSHARSVQSQMEIIQEQAKNQSSLYTRQISQLESTVSQLRSELREARRMSQDKIEDLEKQLHLARSEIAETQSERDQYSQETGNLDDQVQHLMAELHKKELELSLETEQNKRLWDRDTGSSITIDHLRRELDNKNMELQRMDSLVKSMKTECEEQMERQMSAIREKNESVEKVASLAALQESTKDTLRKVMEELAEKKTRLETAERQVAELTSCLQEKEKVIESTNAEIEKLHGRVDSKLEELQQLKKESEHLRSVQSECESLKLQLTEKEKVIEILQKQIENMTQIVDQHSRAVGAMETEKSHLLKEVNEKKLEVHELKILQDKKDSEIRELEASLSEMELERVKLMNANSEKLRVIKEMTLEREELVTEVRAGRIELATLAEESEDVRTDYREKTEEMEATVNKLKLQLKSAQIELEQTRGTLKTMEGSDGHAMKVAMGMQKQITAKRGQIDALQSKIQFLEDAMASATKEKHYLKEERNKLCRELSCLAALNNKMSGELEILKAQDKRLKEKLATVEAALDKASMQFAECQCIMQQQEQEVMRCKLQHKLDVKELQGPGYALGITSLKPRYSTLPYSHPSSASASQSFAGHISQVSSRSSSTKEDPLRDLKLLLQELRSTVDEIPSVILTDRESDHDTDSVLEGASSLFDRTSRECIGRRAHETYSREAAVRDLPSDGITRQDTFGREPSMLHSADLEDHDSTLSFTSSVPQAIFSSTPRYTSSKKFSPEERSQGRSPVHSLLTSSPDDLKATSAPSSERRSSLKKSCSPEAATSSSARNVSFSASSFMHTEEANGNTCRKLQNKMESLQNRVETMQLKNQAMSTMIRCQEKKIEQAKEKEKKLSK</sequence>
<evidence type="ECO:0000313" key="4">
    <source>
        <dbReference type="RefSeq" id="XP_072858165.1"/>
    </source>
</evidence>
<feature type="compositionally biased region" description="Polar residues" evidence="2">
    <location>
        <begin position="41"/>
        <end position="53"/>
    </location>
</feature>
<feature type="coiled-coil region" evidence="1">
    <location>
        <begin position="449"/>
        <end position="619"/>
    </location>
</feature>
<proteinExistence type="predicted"/>
<dbReference type="GeneID" id="110085236"/>
<evidence type="ECO:0000256" key="1">
    <source>
        <dbReference type="SAM" id="Coils"/>
    </source>
</evidence>